<name>A0A0F9GX04_9ZZZZ</name>
<evidence type="ECO:0000313" key="1">
    <source>
        <dbReference type="EMBL" id="KKM03340.1"/>
    </source>
</evidence>
<comment type="caution">
    <text evidence="1">The sequence shown here is derived from an EMBL/GenBank/DDBJ whole genome shotgun (WGS) entry which is preliminary data.</text>
</comment>
<proteinExistence type="predicted"/>
<accession>A0A0F9GX04</accession>
<protein>
    <submittedName>
        <fullName evidence="1">Uncharacterized protein</fullName>
    </submittedName>
</protein>
<dbReference type="EMBL" id="LAZR01016706">
    <property type="protein sequence ID" value="KKM03340.1"/>
    <property type="molecule type" value="Genomic_DNA"/>
</dbReference>
<feature type="non-terminal residue" evidence="1">
    <location>
        <position position="1"/>
    </location>
</feature>
<dbReference type="AlphaFoldDB" id="A0A0F9GX04"/>
<gene>
    <name evidence="1" type="ORF">LCGC14_1775440</name>
</gene>
<organism evidence="1">
    <name type="scientific">marine sediment metagenome</name>
    <dbReference type="NCBI Taxonomy" id="412755"/>
    <lineage>
        <taxon>unclassified sequences</taxon>
        <taxon>metagenomes</taxon>
        <taxon>ecological metagenomes</taxon>
    </lineage>
</organism>
<reference evidence="1" key="1">
    <citation type="journal article" date="2015" name="Nature">
        <title>Complex archaea that bridge the gap between prokaryotes and eukaryotes.</title>
        <authorList>
            <person name="Spang A."/>
            <person name="Saw J.H."/>
            <person name="Jorgensen S.L."/>
            <person name="Zaremba-Niedzwiedzka K."/>
            <person name="Martijn J."/>
            <person name="Lind A.E."/>
            <person name="van Eijk R."/>
            <person name="Schleper C."/>
            <person name="Guy L."/>
            <person name="Ettema T.J."/>
        </authorList>
    </citation>
    <scope>NUCLEOTIDE SEQUENCE</scope>
</reference>
<sequence>SLTDDELSAAESELMPLSGWFALNGDSCGSLSEKLRQRLIEKELEVRGNESNHQRMKAMAENADYLAACSKIVAAQSASAQEWRRKKEACRSFTLHINRDFDNRSDADQTVIAYRDAQGWQV</sequence>